<dbReference type="EMBL" id="CP047491">
    <property type="protein sequence ID" value="QHQ40228.1"/>
    <property type="molecule type" value="Genomic_DNA"/>
</dbReference>
<evidence type="ECO:0000256" key="3">
    <source>
        <dbReference type="RuleBase" id="RU362026"/>
    </source>
</evidence>
<dbReference type="OrthoDB" id="9816043at2"/>
<name>A0A6P1TBT7_9GAMM</name>
<sequence length="357" mass="40722">MNETVKAPKKMERTSTVGRGRAVKRTEALEQSIWEDELVRVTCGDSVEQYRHWERPTCIVSDGGYGVLGFEGDTSDHLGLPEWYEPHIAEWSKYATAETTLWFWNSEIGWAAVHPILEKYGWRYVNANTWNKGKGHIAGNVNTAKIRRFPVTTEICVQYVFEARVSDTPLREWLIGEWARTGLPRKAANTACGVKDAAARKYLDKGHLWYFPPPEMFEKLQAYANEHGKPEGRPYFSIDGKRPATGEQWGRMRAKFRCPYGVTNVWERPALRGKERFSVPGGKAVHLNQKPLDLMTQIIAASTDSNDVVWEPFGGLFSATVASRRLGRRAFSSEIDPTYFYYGLERIKAEVLQRPLL</sequence>
<dbReference type="Proteomes" id="UP000464675">
    <property type="component" value="Chromosome"/>
</dbReference>
<dbReference type="EC" id="2.1.1.-" evidence="3"/>
<dbReference type="EMBL" id="JACHHR010000003">
    <property type="protein sequence ID" value="MBB5212623.1"/>
    <property type="molecule type" value="Genomic_DNA"/>
</dbReference>
<evidence type="ECO:0000313" key="7">
    <source>
        <dbReference type="Proteomes" id="UP000464675"/>
    </source>
</evidence>
<keyword evidence="1 5" id="KW-0489">Methyltransferase</keyword>
<dbReference type="GO" id="GO:0003677">
    <property type="term" value="F:DNA binding"/>
    <property type="evidence" value="ECO:0007669"/>
    <property type="project" value="InterPro"/>
</dbReference>
<reference evidence="6 7" key="1">
    <citation type="submission" date="2020-01" db="EMBL/GenBank/DDBJ databases">
        <title>The possibility of degradation of plastic by Microbulbifer hydrolyticus IRE-31.</title>
        <authorList>
            <person name="Liu L."/>
        </authorList>
    </citation>
    <scope>NUCLEOTIDE SEQUENCE [LARGE SCALE GENOMIC DNA]</scope>
    <source>
        <strain evidence="6 7">IRE-31</strain>
    </source>
</reference>
<dbReference type="InterPro" id="IPR029063">
    <property type="entry name" value="SAM-dependent_MTases_sf"/>
</dbReference>
<feature type="domain" description="DNA methylase N-4/N-6" evidence="4">
    <location>
        <begin position="71"/>
        <end position="341"/>
    </location>
</feature>
<keyword evidence="2 5" id="KW-0808">Transferase</keyword>
<dbReference type="Gene3D" id="3.40.50.150">
    <property type="entry name" value="Vaccinia Virus protein VP39"/>
    <property type="match status" value="1"/>
</dbReference>
<reference evidence="5 8" key="2">
    <citation type="submission" date="2020-08" db="EMBL/GenBank/DDBJ databases">
        <title>Genomic Encyclopedia of Type Strains, Phase IV (KMG-IV): sequencing the most valuable type-strain genomes for metagenomic binning, comparative biology and taxonomic classification.</title>
        <authorList>
            <person name="Goeker M."/>
        </authorList>
    </citation>
    <scope>NUCLEOTIDE SEQUENCE [LARGE SCALE GENOMIC DNA]</scope>
    <source>
        <strain evidence="5 8">DSM 11525</strain>
    </source>
</reference>
<evidence type="ECO:0000256" key="1">
    <source>
        <dbReference type="ARBA" id="ARBA00022603"/>
    </source>
</evidence>
<comment type="similarity">
    <text evidence="3">Belongs to the N(4)/N(6)-methyltransferase family.</text>
</comment>
<dbReference type="RefSeq" id="WP_161859526.1">
    <property type="nucleotide sequence ID" value="NZ_CP047491.1"/>
</dbReference>
<dbReference type="InterPro" id="IPR002941">
    <property type="entry name" value="DNA_methylase_N4/N6"/>
</dbReference>
<dbReference type="AlphaFoldDB" id="A0A6P1TBT7"/>
<dbReference type="Pfam" id="PF01555">
    <property type="entry name" value="N6_N4_Mtase"/>
    <property type="match status" value="1"/>
</dbReference>
<dbReference type="GO" id="GO:0032259">
    <property type="term" value="P:methylation"/>
    <property type="evidence" value="ECO:0007669"/>
    <property type="project" value="UniProtKB-KW"/>
</dbReference>
<evidence type="ECO:0000256" key="2">
    <source>
        <dbReference type="ARBA" id="ARBA00022679"/>
    </source>
</evidence>
<dbReference type="SUPFAM" id="SSF53335">
    <property type="entry name" value="S-adenosyl-L-methionine-dependent methyltransferases"/>
    <property type="match status" value="1"/>
</dbReference>
<dbReference type="PRINTS" id="PR00508">
    <property type="entry name" value="S21N4MTFRASE"/>
</dbReference>
<dbReference type="GO" id="GO:0008170">
    <property type="term" value="F:N-methyltransferase activity"/>
    <property type="evidence" value="ECO:0007669"/>
    <property type="project" value="InterPro"/>
</dbReference>
<dbReference type="REBASE" id="366920">
    <property type="entry name" value="M.MhyIRE31ORF15410P"/>
</dbReference>
<evidence type="ECO:0000313" key="6">
    <source>
        <dbReference type="EMBL" id="QHQ40228.1"/>
    </source>
</evidence>
<organism evidence="5 8">
    <name type="scientific">Microbulbifer hydrolyticus</name>
    <dbReference type="NCBI Taxonomy" id="48074"/>
    <lineage>
        <taxon>Bacteria</taxon>
        <taxon>Pseudomonadati</taxon>
        <taxon>Pseudomonadota</taxon>
        <taxon>Gammaproteobacteria</taxon>
        <taxon>Cellvibrionales</taxon>
        <taxon>Microbulbiferaceae</taxon>
        <taxon>Microbulbifer</taxon>
    </lineage>
</organism>
<dbReference type="InterPro" id="IPR001091">
    <property type="entry name" value="RM_Methyltransferase"/>
</dbReference>
<dbReference type="Proteomes" id="UP000563601">
    <property type="component" value="Unassembled WGS sequence"/>
</dbReference>
<gene>
    <name evidence="6" type="ORF">GTQ55_15410</name>
    <name evidence="5" type="ORF">HNQ53_002848</name>
</gene>
<evidence type="ECO:0000259" key="4">
    <source>
        <dbReference type="Pfam" id="PF01555"/>
    </source>
</evidence>
<evidence type="ECO:0000313" key="8">
    <source>
        <dbReference type="Proteomes" id="UP000563601"/>
    </source>
</evidence>
<keyword evidence="7" id="KW-1185">Reference proteome</keyword>
<protein>
    <recommendedName>
        <fullName evidence="3">Methyltransferase</fullName>
        <ecNumber evidence="3">2.1.1.-</ecNumber>
    </recommendedName>
</protein>
<evidence type="ECO:0000313" key="5">
    <source>
        <dbReference type="EMBL" id="MBB5212623.1"/>
    </source>
</evidence>
<accession>A0A6P1TBT7</accession>
<proteinExistence type="inferred from homology"/>